<evidence type="ECO:0008006" key="3">
    <source>
        <dbReference type="Google" id="ProtNLM"/>
    </source>
</evidence>
<keyword evidence="2" id="KW-1185">Reference proteome</keyword>
<dbReference type="PANTHER" id="PTHR47027">
    <property type="entry name" value="REVERSE TRANSCRIPTASE DOMAIN-CONTAINING PROTEIN"/>
    <property type="match status" value="1"/>
</dbReference>
<dbReference type="OrthoDB" id="425014at2759"/>
<protein>
    <recommendedName>
        <fullName evidence="3">Reverse transcriptase domain-containing protein</fullName>
    </recommendedName>
</protein>
<dbReference type="Proteomes" id="UP001152320">
    <property type="component" value="Chromosome 2"/>
</dbReference>
<sequence>MFEGIKKATGPAVKRTVPLKAKSGDVITDLSKQMERWVEHYSELYFTENTVSEEAINIIPALPAQGELDTVPTVAELVKAINGLASSVKLSKQCKAPGNDASALQIIKKGNQALLPHHHEVLFFVGRKALQDHQWCQEGLRACSDTLRHLLFSFADLRIPVLLCVYNHTRYDGKLCDLTRLGTREIMFADDVTFVSHTNDGLIDQFAYACKEFALTISIKKTEVMAQNAPSPPAIVINSFRLATVNNFRYLGSSISSNVSLDAEINAHMHNAYICSMYKLQKREWENKNLTLNTKMKVYQAYVLSTLLYGRETWTTYAKQGTKLNVFHMRYLRKKLDITWENRVTNRGVLDQAQQSTIFAMLSVRRLLWLGHAQRMEKGRIPKNLLYGQLERGPHPRGHPIYGTGTRVTVTSSQGTLASKAVRI</sequence>
<proteinExistence type="predicted"/>
<reference evidence="1" key="1">
    <citation type="submission" date="2021-10" db="EMBL/GenBank/DDBJ databases">
        <title>Tropical sea cucumber genome reveals ecological adaptation and Cuvierian tubules defense mechanism.</title>
        <authorList>
            <person name="Chen T."/>
        </authorList>
    </citation>
    <scope>NUCLEOTIDE SEQUENCE</scope>
    <source>
        <strain evidence="1">Nanhai2018</strain>
        <tissue evidence="1">Muscle</tissue>
    </source>
</reference>
<name>A0A9Q1CM21_HOLLE</name>
<dbReference type="AlphaFoldDB" id="A0A9Q1CM21"/>
<evidence type="ECO:0000313" key="2">
    <source>
        <dbReference type="Proteomes" id="UP001152320"/>
    </source>
</evidence>
<organism evidence="1 2">
    <name type="scientific">Holothuria leucospilota</name>
    <name type="common">Black long sea cucumber</name>
    <name type="synonym">Mertensiothuria leucospilota</name>
    <dbReference type="NCBI Taxonomy" id="206669"/>
    <lineage>
        <taxon>Eukaryota</taxon>
        <taxon>Metazoa</taxon>
        <taxon>Echinodermata</taxon>
        <taxon>Eleutherozoa</taxon>
        <taxon>Echinozoa</taxon>
        <taxon>Holothuroidea</taxon>
        <taxon>Aspidochirotacea</taxon>
        <taxon>Aspidochirotida</taxon>
        <taxon>Holothuriidae</taxon>
        <taxon>Holothuria</taxon>
    </lineage>
</organism>
<dbReference type="EMBL" id="JAIZAY010000002">
    <property type="protein sequence ID" value="KAJ8046879.1"/>
    <property type="molecule type" value="Genomic_DNA"/>
</dbReference>
<comment type="caution">
    <text evidence="1">The sequence shown here is derived from an EMBL/GenBank/DDBJ whole genome shotgun (WGS) entry which is preliminary data.</text>
</comment>
<dbReference type="PANTHER" id="PTHR47027:SF20">
    <property type="entry name" value="REVERSE TRANSCRIPTASE-LIKE PROTEIN WITH RNA-DIRECTED DNA POLYMERASE DOMAIN"/>
    <property type="match status" value="1"/>
</dbReference>
<accession>A0A9Q1CM21</accession>
<evidence type="ECO:0000313" key="1">
    <source>
        <dbReference type="EMBL" id="KAJ8046879.1"/>
    </source>
</evidence>
<gene>
    <name evidence="1" type="ORF">HOLleu_05708</name>
</gene>